<keyword evidence="6 10" id="KW-0560">Oxidoreductase</keyword>
<evidence type="ECO:0000256" key="3">
    <source>
        <dbReference type="ARBA" id="ARBA00010617"/>
    </source>
</evidence>
<evidence type="ECO:0000256" key="10">
    <source>
        <dbReference type="RuleBase" id="RU000461"/>
    </source>
</evidence>
<accession>A0A1I8Q0G2</accession>
<dbReference type="InterPro" id="IPR050196">
    <property type="entry name" value="Cytochrome_P450_Monoox"/>
</dbReference>
<dbReference type="OrthoDB" id="1470350at2759"/>
<keyword evidence="7 9" id="KW-0408">Iron</keyword>
<name>A0A1I8Q0G2_STOCA</name>
<dbReference type="InterPro" id="IPR002401">
    <property type="entry name" value="Cyt_P450_E_grp-I"/>
</dbReference>
<organism evidence="11 12">
    <name type="scientific">Stomoxys calcitrans</name>
    <name type="common">Stable fly</name>
    <name type="synonym">Conops calcitrans</name>
    <dbReference type="NCBI Taxonomy" id="35570"/>
    <lineage>
        <taxon>Eukaryota</taxon>
        <taxon>Metazoa</taxon>
        <taxon>Ecdysozoa</taxon>
        <taxon>Arthropoda</taxon>
        <taxon>Hexapoda</taxon>
        <taxon>Insecta</taxon>
        <taxon>Pterygota</taxon>
        <taxon>Neoptera</taxon>
        <taxon>Endopterygota</taxon>
        <taxon>Diptera</taxon>
        <taxon>Brachycera</taxon>
        <taxon>Muscomorpha</taxon>
        <taxon>Muscoidea</taxon>
        <taxon>Muscidae</taxon>
        <taxon>Stomoxys</taxon>
    </lineage>
</organism>
<dbReference type="GO" id="GO:0016705">
    <property type="term" value="F:oxidoreductase activity, acting on paired donors, with incorporation or reduction of molecular oxygen"/>
    <property type="evidence" value="ECO:0007669"/>
    <property type="project" value="InterPro"/>
</dbReference>
<dbReference type="InterPro" id="IPR017972">
    <property type="entry name" value="Cyt_P450_CS"/>
</dbReference>
<dbReference type="GO" id="GO:0020037">
    <property type="term" value="F:heme binding"/>
    <property type="evidence" value="ECO:0007669"/>
    <property type="project" value="InterPro"/>
</dbReference>
<sequence length="520" mass="60814">MWFFSLFVAFVLIPFLIHLNKTYHVLAFFPKRIRNVNGENVERILPTLPGTTIFGNTFDTLGLDFVQTFKFFRHNAAIMKTSYVTYMGGKTLLNVIDADLAEMIMTNTKLITKGFFYKFIQPALGEGLLISAGEKWFGRRKMLTPAFHFNILMQFQEIFKEESLKFVKQLQNSEGEEIELDKHTQKFSLDVICETALGVKFDECLNGEQYRKNIYVFEESFNKRSQYPYLWNDFVYKTLEEYKYRPALKIVHDFSSDIIKKKRQIFTQEFQSGQTHEEQIYQKKRYAMLDTLLRAEQEGLIDHAGICEEVDTFTFEGFDTASMSLMFCLMNLSLYPEMQQRCYEEILEEINPDLSTLDIAQLNKLKYLDCFFKESMRMYSTVPLVMRTAVEETQLPNGLILPANSSIMLHIFDLHRNPKYFAKPDVFNPDRFLPENSVGRHPYAFVPFSAGQRNCIGQKYTMLEMKTLVVFILKSFKILPAVNPETLQFKSGIIIRTKNDVKAKFIKRPIFGYPSPRVYM</sequence>
<dbReference type="PROSITE" id="PS00086">
    <property type="entry name" value="CYTOCHROME_P450"/>
    <property type="match status" value="1"/>
</dbReference>
<feature type="binding site" description="axial binding residue" evidence="9">
    <location>
        <position position="455"/>
    </location>
    <ligand>
        <name>heme</name>
        <dbReference type="ChEBI" id="CHEBI:30413"/>
    </ligand>
    <ligandPart>
        <name>Fe</name>
        <dbReference type="ChEBI" id="CHEBI:18248"/>
    </ligandPart>
</feature>
<dbReference type="Gene3D" id="1.10.630.10">
    <property type="entry name" value="Cytochrome P450"/>
    <property type="match status" value="1"/>
</dbReference>
<comment type="function">
    <text evidence="2">May be involved in the metabolism of insect hormones and in the breakdown of synthetic insecticides.</text>
</comment>
<keyword evidence="12" id="KW-1185">Reference proteome</keyword>
<evidence type="ECO:0000256" key="5">
    <source>
        <dbReference type="ARBA" id="ARBA00022723"/>
    </source>
</evidence>
<keyword evidence="8 10" id="KW-0503">Monooxygenase</keyword>
<dbReference type="Pfam" id="PF00067">
    <property type="entry name" value="p450"/>
    <property type="match status" value="1"/>
</dbReference>
<evidence type="ECO:0008006" key="13">
    <source>
        <dbReference type="Google" id="ProtNLM"/>
    </source>
</evidence>
<dbReference type="GO" id="GO:0005506">
    <property type="term" value="F:iron ion binding"/>
    <property type="evidence" value="ECO:0007669"/>
    <property type="project" value="InterPro"/>
</dbReference>
<evidence type="ECO:0000313" key="11">
    <source>
        <dbReference type="EnsemblMetazoa" id="SCAU012703-PA"/>
    </source>
</evidence>
<dbReference type="VEuPathDB" id="VectorBase:SCAU012703"/>
<keyword evidence="5 9" id="KW-0479">Metal-binding</keyword>
<gene>
    <name evidence="11" type="primary">106090792</name>
</gene>
<comment type="similarity">
    <text evidence="3 10">Belongs to the cytochrome P450 family.</text>
</comment>
<evidence type="ECO:0000256" key="6">
    <source>
        <dbReference type="ARBA" id="ARBA00023002"/>
    </source>
</evidence>
<dbReference type="SUPFAM" id="SSF48264">
    <property type="entry name" value="Cytochrome P450"/>
    <property type="match status" value="1"/>
</dbReference>
<dbReference type="PRINTS" id="PR00463">
    <property type="entry name" value="EP450I"/>
</dbReference>
<evidence type="ECO:0000256" key="4">
    <source>
        <dbReference type="ARBA" id="ARBA00022617"/>
    </source>
</evidence>
<dbReference type="PANTHER" id="PTHR24291:SF105">
    <property type="entry name" value="CYTOCHROME P450 4P1-RELATED"/>
    <property type="match status" value="1"/>
</dbReference>
<evidence type="ECO:0000256" key="8">
    <source>
        <dbReference type="ARBA" id="ARBA00023033"/>
    </source>
</evidence>
<evidence type="ECO:0000256" key="1">
    <source>
        <dbReference type="ARBA" id="ARBA00001971"/>
    </source>
</evidence>
<evidence type="ECO:0000313" key="12">
    <source>
        <dbReference type="Proteomes" id="UP000095300"/>
    </source>
</evidence>
<dbReference type="Proteomes" id="UP000095300">
    <property type="component" value="Unassembled WGS sequence"/>
</dbReference>
<dbReference type="KEGG" id="scac:106090792"/>
<evidence type="ECO:0000256" key="2">
    <source>
        <dbReference type="ARBA" id="ARBA00003690"/>
    </source>
</evidence>
<dbReference type="AlphaFoldDB" id="A0A1I8Q0G2"/>
<comment type="cofactor">
    <cofactor evidence="1 9">
        <name>heme</name>
        <dbReference type="ChEBI" id="CHEBI:30413"/>
    </cofactor>
</comment>
<dbReference type="CDD" id="cd20628">
    <property type="entry name" value="CYP4"/>
    <property type="match status" value="1"/>
</dbReference>
<protein>
    <recommendedName>
        <fullName evidence="13">Cytochrome P450</fullName>
    </recommendedName>
</protein>
<dbReference type="InterPro" id="IPR036396">
    <property type="entry name" value="Cyt_P450_sf"/>
</dbReference>
<dbReference type="InterPro" id="IPR001128">
    <property type="entry name" value="Cyt_P450"/>
</dbReference>
<evidence type="ECO:0000256" key="7">
    <source>
        <dbReference type="ARBA" id="ARBA00023004"/>
    </source>
</evidence>
<proteinExistence type="inferred from homology"/>
<dbReference type="GO" id="GO:0004497">
    <property type="term" value="F:monooxygenase activity"/>
    <property type="evidence" value="ECO:0007669"/>
    <property type="project" value="UniProtKB-KW"/>
</dbReference>
<dbReference type="PANTHER" id="PTHR24291">
    <property type="entry name" value="CYTOCHROME P450 FAMILY 4"/>
    <property type="match status" value="1"/>
</dbReference>
<dbReference type="STRING" id="35570.A0A1I8Q0G2"/>
<evidence type="ECO:0000256" key="9">
    <source>
        <dbReference type="PIRSR" id="PIRSR602401-1"/>
    </source>
</evidence>
<dbReference type="PRINTS" id="PR00385">
    <property type="entry name" value="P450"/>
</dbReference>
<keyword evidence="4 9" id="KW-0349">Heme</keyword>
<reference evidence="11" key="1">
    <citation type="submission" date="2020-05" db="UniProtKB">
        <authorList>
            <consortium name="EnsemblMetazoa"/>
        </authorList>
    </citation>
    <scope>IDENTIFICATION</scope>
    <source>
        <strain evidence="11">USDA</strain>
    </source>
</reference>
<dbReference type="EnsemblMetazoa" id="SCAU012703-RA">
    <property type="protein sequence ID" value="SCAU012703-PA"/>
    <property type="gene ID" value="SCAU012703"/>
</dbReference>